<dbReference type="SUPFAM" id="SSF53474">
    <property type="entry name" value="alpha/beta-Hydrolases"/>
    <property type="match status" value="1"/>
</dbReference>
<dbReference type="Proteomes" id="UP001183202">
    <property type="component" value="Unassembled WGS sequence"/>
</dbReference>
<comment type="caution">
    <text evidence="2">The sequence shown here is derived from an EMBL/GenBank/DDBJ whole genome shotgun (WGS) entry which is preliminary data.</text>
</comment>
<dbReference type="RefSeq" id="WP_311560585.1">
    <property type="nucleotide sequence ID" value="NZ_JAVREJ010000077.1"/>
</dbReference>
<dbReference type="Gene3D" id="3.40.50.1820">
    <property type="entry name" value="alpha/beta hydrolase"/>
    <property type="match status" value="1"/>
</dbReference>
<dbReference type="PANTHER" id="PTHR43139:SF52">
    <property type="entry name" value="SI:DKEY-122A22.2"/>
    <property type="match status" value="1"/>
</dbReference>
<dbReference type="EMBL" id="JAVREJ010000077">
    <property type="protein sequence ID" value="MDT0354077.1"/>
    <property type="molecule type" value="Genomic_DNA"/>
</dbReference>
<keyword evidence="3" id="KW-1185">Reference proteome</keyword>
<name>A0ABU2NJC3_9PSEU</name>
<reference evidence="3" key="1">
    <citation type="submission" date="2023-07" db="EMBL/GenBank/DDBJ databases">
        <title>30 novel species of actinomycetes from the DSMZ collection.</title>
        <authorList>
            <person name="Nouioui I."/>
        </authorList>
    </citation>
    <scope>NUCLEOTIDE SEQUENCE [LARGE SCALE GENOMIC DNA]</scope>
    <source>
        <strain evidence="3">DSM 45834</strain>
    </source>
</reference>
<keyword evidence="2" id="KW-0378">Hydrolase</keyword>
<protein>
    <submittedName>
        <fullName evidence="2">Alpha/beta hydrolase</fullName>
    </submittedName>
</protein>
<dbReference type="Pfam" id="PF00561">
    <property type="entry name" value="Abhydrolase_1"/>
    <property type="match status" value="1"/>
</dbReference>
<dbReference type="PANTHER" id="PTHR43139">
    <property type="entry name" value="SI:DKEY-122A22.2"/>
    <property type="match status" value="1"/>
</dbReference>
<dbReference type="InterPro" id="IPR052370">
    <property type="entry name" value="Meta-cleavage_hydrolase"/>
</dbReference>
<sequence>MDMVMVDGLRIAYERAGAGPVLVLLHGYVADGPTTWRRQLNELCDEFTIVAWDAPGAGGSSDPPEQFGMVGYADCLAGFVDALGLNRPTVVGLSFWTVPDLVDIRS</sequence>
<evidence type="ECO:0000313" key="3">
    <source>
        <dbReference type="Proteomes" id="UP001183202"/>
    </source>
</evidence>
<gene>
    <name evidence="2" type="ORF">RM445_31900</name>
</gene>
<organism evidence="2 3">
    <name type="scientific">Pseudonocardia charpentierae</name>
    <dbReference type="NCBI Taxonomy" id="3075545"/>
    <lineage>
        <taxon>Bacteria</taxon>
        <taxon>Bacillati</taxon>
        <taxon>Actinomycetota</taxon>
        <taxon>Actinomycetes</taxon>
        <taxon>Pseudonocardiales</taxon>
        <taxon>Pseudonocardiaceae</taxon>
        <taxon>Pseudonocardia</taxon>
    </lineage>
</organism>
<accession>A0ABU2NJC3</accession>
<evidence type="ECO:0000259" key="1">
    <source>
        <dbReference type="Pfam" id="PF00561"/>
    </source>
</evidence>
<dbReference type="GO" id="GO:0016787">
    <property type="term" value="F:hydrolase activity"/>
    <property type="evidence" value="ECO:0007669"/>
    <property type="project" value="UniProtKB-KW"/>
</dbReference>
<evidence type="ECO:0000313" key="2">
    <source>
        <dbReference type="EMBL" id="MDT0354077.1"/>
    </source>
</evidence>
<dbReference type="InterPro" id="IPR029058">
    <property type="entry name" value="AB_hydrolase_fold"/>
</dbReference>
<proteinExistence type="predicted"/>
<dbReference type="InterPro" id="IPR000073">
    <property type="entry name" value="AB_hydrolase_1"/>
</dbReference>
<feature type="domain" description="AB hydrolase-1" evidence="1">
    <location>
        <begin position="20"/>
        <end position="95"/>
    </location>
</feature>